<dbReference type="Proteomes" id="UP000622017">
    <property type="component" value="Unassembled WGS sequence"/>
</dbReference>
<organism evidence="3 4">
    <name type="scientific">Hymenobacter citatus</name>
    <dbReference type="NCBI Taxonomy" id="2763506"/>
    <lineage>
        <taxon>Bacteria</taxon>
        <taxon>Pseudomonadati</taxon>
        <taxon>Bacteroidota</taxon>
        <taxon>Cytophagia</taxon>
        <taxon>Cytophagales</taxon>
        <taxon>Hymenobacteraceae</taxon>
        <taxon>Hymenobacter</taxon>
    </lineage>
</organism>
<name>A0ABR7MKB7_9BACT</name>
<comment type="caution">
    <text evidence="3">The sequence shown here is derived from an EMBL/GenBank/DDBJ whole genome shotgun (WGS) entry which is preliminary data.</text>
</comment>
<keyword evidence="1" id="KW-0732">Signal</keyword>
<dbReference type="InterPro" id="IPR025665">
    <property type="entry name" value="Beta-barrel_OMP_2"/>
</dbReference>
<evidence type="ECO:0000313" key="3">
    <source>
        <dbReference type="EMBL" id="MBC6611513.1"/>
    </source>
</evidence>
<protein>
    <submittedName>
        <fullName evidence="3">PorT family protein</fullName>
    </submittedName>
</protein>
<keyword evidence="4" id="KW-1185">Reference proteome</keyword>
<accession>A0ABR7MKB7</accession>
<feature type="chain" id="PRO_5046461924" evidence="1">
    <location>
        <begin position="25"/>
        <end position="403"/>
    </location>
</feature>
<dbReference type="RefSeq" id="WP_187319790.1">
    <property type="nucleotide sequence ID" value="NZ_JACSCY010000007.1"/>
</dbReference>
<feature type="domain" description="Outer membrane protein beta-barrel" evidence="2">
    <location>
        <begin position="245"/>
        <end position="368"/>
    </location>
</feature>
<feature type="signal peptide" evidence="1">
    <location>
        <begin position="1"/>
        <end position="24"/>
    </location>
</feature>
<evidence type="ECO:0000259" key="2">
    <source>
        <dbReference type="Pfam" id="PF13568"/>
    </source>
</evidence>
<sequence length="403" mass="44808">MKRVSSLLAAAALLALAAPCSARATDLFSVRSLRPTPVHNDDTIIVRLPNQAVMTLYVKNKAQLRQLQNYKLDSLMTVLNGYISQAEAAGKNSQSGEVTTEFYPAKDHPGAGVPEQIRITVRNEDAQGKPQKPTAERVDVTLGRVGSVTVVENKDGQGNGHVSIHIDNDGKKEVNRDSVRLARRQHEANRSSKNAFGMDLGLNALVNKSMPTNGQPIDLRPFGSRYVSLYWRYAQRLGSKGSPMYLLLGPEFSFNNYMLDNNTRFVSNSSLVSGQPDFTTVQRTGFNVEKSKLTMSSVNLPIMLQANLRDKEYRKTFRLAAGGFVGYRLGTHTKLKYDQDGDTRKDKDRGSYNLEDFQYGLQGSIGFRKVDLFAKYHLNQLFKDNRGPQAQSLSFGITLFGLD</sequence>
<reference evidence="3 4" key="1">
    <citation type="submission" date="2020-08" db="EMBL/GenBank/DDBJ databases">
        <title>Hymenobacter sp.</title>
        <authorList>
            <person name="Kim M.K."/>
        </authorList>
    </citation>
    <scope>NUCLEOTIDE SEQUENCE [LARGE SCALE GENOMIC DNA]</scope>
    <source>
        <strain evidence="3 4">BT507</strain>
    </source>
</reference>
<evidence type="ECO:0000256" key="1">
    <source>
        <dbReference type="SAM" id="SignalP"/>
    </source>
</evidence>
<evidence type="ECO:0000313" key="4">
    <source>
        <dbReference type="Proteomes" id="UP000622017"/>
    </source>
</evidence>
<dbReference type="Pfam" id="PF13568">
    <property type="entry name" value="OMP_b-brl_2"/>
    <property type="match status" value="1"/>
</dbReference>
<gene>
    <name evidence="3" type="ORF">H8B15_11290</name>
</gene>
<proteinExistence type="predicted"/>
<dbReference type="EMBL" id="JACSCY010000007">
    <property type="protein sequence ID" value="MBC6611513.1"/>
    <property type="molecule type" value="Genomic_DNA"/>
</dbReference>